<dbReference type="Pfam" id="PF13202">
    <property type="entry name" value="EF-hand_5"/>
    <property type="match status" value="4"/>
</dbReference>
<evidence type="ECO:0000256" key="2">
    <source>
        <dbReference type="ARBA" id="ARBA00022737"/>
    </source>
</evidence>
<dbReference type="EMBL" id="FNCN01000011">
    <property type="protein sequence ID" value="SDH10643.1"/>
    <property type="molecule type" value="Genomic_DNA"/>
</dbReference>
<dbReference type="Proteomes" id="UP000198923">
    <property type="component" value="Unassembled WGS sequence"/>
</dbReference>
<dbReference type="PANTHER" id="PTHR10827:SF98">
    <property type="entry name" value="45 KDA CALCIUM-BINDING PROTEIN"/>
    <property type="match status" value="1"/>
</dbReference>
<dbReference type="InterPro" id="IPR002048">
    <property type="entry name" value="EF_hand_dom"/>
</dbReference>
<organism evidence="4 5">
    <name type="scientific">Sinosporangium album</name>
    <dbReference type="NCBI Taxonomy" id="504805"/>
    <lineage>
        <taxon>Bacteria</taxon>
        <taxon>Bacillati</taxon>
        <taxon>Actinomycetota</taxon>
        <taxon>Actinomycetes</taxon>
        <taxon>Streptosporangiales</taxon>
        <taxon>Streptosporangiaceae</taxon>
        <taxon>Sinosporangium</taxon>
    </lineage>
</organism>
<dbReference type="STRING" id="504805.SAMN05421505_111146"/>
<evidence type="ECO:0000259" key="3">
    <source>
        <dbReference type="PROSITE" id="PS50222"/>
    </source>
</evidence>
<dbReference type="PROSITE" id="PS00018">
    <property type="entry name" value="EF_HAND_1"/>
    <property type="match status" value="4"/>
</dbReference>
<name>A0A1G7ZPL7_9ACTN</name>
<protein>
    <submittedName>
        <fullName evidence="4">EF hand</fullName>
    </submittedName>
</protein>
<dbReference type="SUPFAM" id="SSF47473">
    <property type="entry name" value="EF-hand"/>
    <property type="match status" value="1"/>
</dbReference>
<reference evidence="4 5" key="1">
    <citation type="submission" date="2016-10" db="EMBL/GenBank/DDBJ databases">
        <authorList>
            <person name="de Groot N.N."/>
        </authorList>
    </citation>
    <scope>NUCLEOTIDE SEQUENCE [LARGE SCALE GENOMIC DNA]</scope>
    <source>
        <strain evidence="4 5">CPCC 201354</strain>
    </source>
</reference>
<sequence length="187" mass="21007">MLNDLQQRKMAHLFALLDVDDDGTVDKMDYTASADRLVNAFGFAPGSAESQRVRERYARLWDEVTFPMDINGDGRVDLEEFTTGFDRFVTQPEDGYHAHIAPVANAFYDLMDTDGDGRITRTEYLRMTGSAFRMSEANGLIAFEHLDLDANGSLSREELHLANEQFFRSADEQAQGNWLFGPVPAGV</sequence>
<evidence type="ECO:0000256" key="1">
    <source>
        <dbReference type="ARBA" id="ARBA00022723"/>
    </source>
</evidence>
<feature type="domain" description="EF-hand" evidence="3">
    <location>
        <begin position="68"/>
        <end position="91"/>
    </location>
</feature>
<dbReference type="RefSeq" id="WP_093170857.1">
    <property type="nucleotide sequence ID" value="NZ_FNCN01000011.1"/>
</dbReference>
<dbReference type="InterPro" id="IPR011992">
    <property type="entry name" value="EF-hand-dom_pair"/>
</dbReference>
<keyword evidence="5" id="KW-1185">Reference proteome</keyword>
<proteinExistence type="predicted"/>
<dbReference type="InterPro" id="IPR018247">
    <property type="entry name" value="EF_Hand_1_Ca_BS"/>
</dbReference>
<dbReference type="OrthoDB" id="7356823at2"/>
<feature type="domain" description="EF-hand" evidence="3">
    <location>
        <begin position="5"/>
        <end position="40"/>
    </location>
</feature>
<gene>
    <name evidence="4" type="ORF">SAMN05421505_111146</name>
</gene>
<dbReference type="Gene3D" id="1.10.238.10">
    <property type="entry name" value="EF-hand"/>
    <property type="match status" value="1"/>
</dbReference>
<dbReference type="GO" id="GO:0005509">
    <property type="term" value="F:calcium ion binding"/>
    <property type="evidence" value="ECO:0007669"/>
    <property type="project" value="InterPro"/>
</dbReference>
<keyword evidence="1" id="KW-0479">Metal-binding</keyword>
<dbReference type="AlphaFoldDB" id="A0A1G7ZPL7"/>
<feature type="domain" description="EF-hand" evidence="3">
    <location>
        <begin position="99"/>
        <end position="134"/>
    </location>
</feature>
<dbReference type="PANTHER" id="PTHR10827">
    <property type="entry name" value="RETICULOCALBIN"/>
    <property type="match status" value="1"/>
</dbReference>
<evidence type="ECO:0000313" key="5">
    <source>
        <dbReference type="Proteomes" id="UP000198923"/>
    </source>
</evidence>
<keyword evidence="2" id="KW-0677">Repeat</keyword>
<dbReference type="PROSITE" id="PS50222">
    <property type="entry name" value="EF_HAND_2"/>
    <property type="match status" value="3"/>
</dbReference>
<dbReference type="SMART" id="SM00054">
    <property type="entry name" value="EFh"/>
    <property type="match status" value="4"/>
</dbReference>
<evidence type="ECO:0000313" key="4">
    <source>
        <dbReference type="EMBL" id="SDH10643.1"/>
    </source>
</evidence>
<accession>A0A1G7ZPL7</accession>